<feature type="domain" description="Carrier" evidence="1">
    <location>
        <begin position="4"/>
        <end position="81"/>
    </location>
</feature>
<dbReference type="PROSITE" id="PS50075">
    <property type="entry name" value="CARRIER"/>
    <property type="match status" value="1"/>
</dbReference>
<dbReference type="RefSeq" id="WP_190151595.1">
    <property type="nucleotide sequence ID" value="NZ_BMTL01000022.1"/>
</dbReference>
<organism evidence="2 3">
    <name type="scientific">Streptomyces humidus</name>
    <dbReference type="NCBI Taxonomy" id="52259"/>
    <lineage>
        <taxon>Bacteria</taxon>
        <taxon>Bacillati</taxon>
        <taxon>Actinomycetota</taxon>
        <taxon>Actinomycetes</taxon>
        <taxon>Kitasatosporales</taxon>
        <taxon>Streptomycetaceae</taxon>
        <taxon>Streptomyces</taxon>
    </lineage>
</organism>
<dbReference type="InterPro" id="IPR009081">
    <property type="entry name" value="PP-bd_ACP"/>
</dbReference>
<name>A0A918L5U2_9ACTN</name>
<protein>
    <submittedName>
        <fullName evidence="2">Actinorhodin polyketide synthase acyl carrier protein</fullName>
    </submittedName>
</protein>
<dbReference type="Proteomes" id="UP000606194">
    <property type="component" value="Unassembled WGS sequence"/>
</dbReference>
<evidence type="ECO:0000313" key="3">
    <source>
        <dbReference type="Proteomes" id="UP000606194"/>
    </source>
</evidence>
<dbReference type="InterPro" id="IPR036736">
    <property type="entry name" value="ACP-like_sf"/>
</dbReference>
<evidence type="ECO:0000313" key="2">
    <source>
        <dbReference type="EMBL" id="GGS05543.1"/>
    </source>
</evidence>
<dbReference type="SUPFAM" id="SSF47336">
    <property type="entry name" value="ACP-like"/>
    <property type="match status" value="1"/>
</dbReference>
<dbReference type="EMBL" id="BMTL01000022">
    <property type="protein sequence ID" value="GGS05543.1"/>
    <property type="molecule type" value="Genomic_DNA"/>
</dbReference>
<evidence type="ECO:0000259" key="1">
    <source>
        <dbReference type="PROSITE" id="PS50075"/>
    </source>
</evidence>
<proteinExistence type="predicted"/>
<reference evidence="2" key="2">
    <citation type="submission" date="2020-09" db="EMBL/GenBank/DDBJ databases">
        <authorList>
            <person name="Sun Q."/>
            <person name="Ohkuma M."/>
        </authorList>
    </citation>
    <scope>NUCLEOTIDE SEQUENCE</scope>
    <source>
        <strain evidence="2">JCM 4386</strain>
    </source>
</reference>
<comment type="caution">
    <text evidence="2">The sequence shown here is derived from an EMBL/GenBank/DDBJ whole genome shotgun (WGS) entry which is preliminary data.</text>
</comment>
<keyword evidence="3" id="KW-1185">Reference proteome</keyword>
<gene>
    <name evidence="2" type="ORF">GCM10010269_50550</name>
</gene>
<sequence>MSTFTLDELVRVLRESAGEEEGVDLEGDILDVPFDDLGYDSLALLNTVIGIQQAVGVTLPDDIVSQELTPRLLLDLVNGHIARPAAGKA</sequence>
<dbReference type="Pfam" id="PF00550">
    <property type="entry name" value="PP-binding"/>
    <property type="match status" value="1"/>
</dbReference>
<reference evidence="2" key="1">
    <citation type="journal article" date="2014" name="Int. J. Syst. Evol. Microbiol.">
        <title>Complete genome sequence of Corynebacterium casei LMG S-19264T (=DSM 44701T), isolated from a smear-ripened cheese.</title>
        <authorList>
            <consortium name="US DOE Joint Genome Institute (JGI-PGF)"/>
            <person name="Walter F."/>
            <person name="Albersmeier A."/>
            <person name="Kalinowski J."/>
            <person name="Ruckert C."/>
        </authorList>
    </citation>
    <scope>NUCLEOTIDE SEQUENCE</scope>
    <source>
        <strain evidence="2">JCM 4386</strain>
    </source>
</reference>
<dbReference type="AlphaFoldDB" id="A0A918L5U2"/>
<dbReference type="Gene3D" id="1.10.1200.10">
    <property type="entry name" value="ACP-like"/>
    <property type="match status" value="1"/>
</dbReference>
<accession>A0A918L5U2</accession>